<name>A0A085WWK4_9BACT</name>
<protein>
    <submittedName>
        <fullName evidence="2">Uncharacterized protein</fullName>
    </submittedName>
</protein>
<dbReference type="EMBL" id="JMCB01000001">
    <property type="protein sequence ID" value="KFE72067.1"/>
    <property type="molecule type" value="Genomic_DNA"/>
</dbReference>
<sequence>MRGRHLLGGPRHTRQQPSQDGHPPDPIQQVTPPLLQTHGSLHRPGDRGHASQLNFGDVTHHGIAFSKWMHGLLNVRGFGSPHIAHRGEEAP</sequence>
<evidence type="ECO:0000313" key="3">
    <source>
        <dbReference type="Proteomes" id="UP000028725"/>
    </source>
</evidence>
<evidence type="ECO:0000313" key="2">
    <source>
        <dbReference type="EMBL" id="KFE72067.1"/>
    </source>
</evidence>
<comment type="caution">
    <text evidence="2">The sequence shown here is derived from an EMBL/GenBank/DDBJ whole genome shotgun (WGS) entry which is preliminary data.</text>
</comment>
<proteinExistence type="predicted"/>
<accession>A0A085WWK4</accession>
<dbReference type="AlphaFoldDB" id="A0A085WWK4"/>
<feature type="region of interest" description="Disordered" evidence="1">
    <location>
        <begin position="1"/>
        <end position="54"/>
    </location>
</feature>
<keyword evidence="3" id="KW-1185">Reference proteome</keyword>
<evidence type="ECO:0000256" key="1">
    <source>
        <dbReference type="SAM" id="MobiDB-lite"/>
    </source>
</evidence>
<organism evidence="2 3">
    <name type="scientific">Hyalangium minutum</name>
    <dbReference type="NCBI Taxonomy" id="394096"/>
    <lineage>
        <taxon>Bacteria</taxon>
        <taxon>Pseudomonadati</taxon>
        <taxon>Myxococcota</taxon>
        <taxon>Myxococcia</taxon>
        <taxon>Myxococcales</taxon>
        <taxon>Cystobacterineae</taxon>
        <taxon>Archangiaceae</taxon>
        <taxon>Hyalangium</taxon>
    </lineage>
</organism>
<gene>
    <name evidence="2" type="ORF">DB31_0328</name>
</gene>
<reference evidence="2 3" key="1">
    <citation type="submission" date="2014-04" db="EMBL/GenBank/DDBJ databases">
        <title>Genome assembly of Hyalangium minutum DSM 14724.</title>
        <authorList>
            <person name="Sharma G."/>
            <person name="Subramanian S."/>
        </authorList>
    </citation>
    <scope>NUCLEOTIDE SEQUENCE [LARGE SCALE GENOMIC DNA]</scope>
    <source>
        <strain evidence="2 3">DSM 14724</strain>
    </source>
</reference>
<dbReference type="Proteomes" id="UP000028725">
    <property type="component" value="Unassembled WGS sequence"/>
</dbReference>